<evidence type="ECO:0000313" key="2">
    <source>
        <dbReference type="EMBL" id="KIK74068.1"/>
    </source>
</evidence>
<dbReference type="Proteomes" id="UP000054538">
    <property type="component" value="Unassembled WGS sequence"/>
</dbReference>
<dbReference type="InParanoid" id="A0A0D0CF55"/>
<name>A0A0D0CF55_9AGAM</name>
<evidence type="ECO:0000313" key="3">
    <source>
        <dbReference type="Proteomes" id="UP000054538"/>
    </source>
</evidence>
<dbReference type="PANTHER" id="PTHR47072">
    <property type="match status" value="1"/>
</dbReference>
<feature type="compositionally biased region" description="Acidic residues" evidence="1">
    <location>
        <begin position="84"/>
        <end position="96"/>
    </location>
</feature>
<evidence type="ECO:0000256" key="1">
    <source>
        <dbReference type="SAM" id="MobiDB-lite"/>
    </source>
</evidence>
<dbReference type="AlphaFoldDB" id="A0A0D0CF55"/>
<keyword evidence="3" id="KW-1185">Reference proteome</keyword>
<reference evidence="3" key="2">
    <citation type="submission" date="2015-01" db="EMBL/GenBank/DDBJ databases">
        <title>Evolutionary Origins and Diversification of the Mycorrhizal Mutualists.</title>
        <authorList>
            <consortium name="DOE Joint Genome Institute"/>
            <consortium name="Mycorrhizal Genomics Consortium"/>
            <person name="Kohler A."/>
            <person name="Kuo A."/>
            <person name="Nagy L.G."/>
            <person name="Floudas D."/>
            <person name="Copeland A."/>
            <person name="Barry K.W."/>
            <person name="Cichocki N."/>
            <person name="Veneault-Fourrey C."/>
            <person name="LaButti K."/>
            <person name="Lindquist E.A."/>
            <person name="Lipzen A."/>
            <person name="Lundell T."/>
            <person name="Morin E."/>
            <person name="Murat C."/>
            <person name="Riley R."/>
            <person name="Ohm R."/>
            <person name="Sun H."/>
            <person name="Tunlid A."/>
            <person name="Henrissat B."/>
            <person name="Grigoriev I.V."/>
            <person name="Hibbett D.S."/>
            <person name="Martin F."/>
        </authorList>
    </citation>
    <scope>NUCLEOTIDE SEQUENCE [LARGE SCALE GENOMIC DNA]</scope>
    <source>
        <strain evidence="3">Ve08.2h10</strain>
    </source>
</reference>
<sequence length="232" mass="25364">MVTAHDDVWKKLKKNKTTVKYYCWRKSPFPLYDDILYLIDGIVATGATAFHAGNPSAATDTALTHDNKDSLAVCHPSLNGISPSDEDDNDNEGDDEATQVMMPSLRRVHARTKSPFATTATAQTPGQKGTQGVRKQTSAQAVSEVAQAICLMAESSGGGPTTPQCLKAAIRQMEDDGDLSDEDIIRAARLFQHDIGIADTYLGLLTKRCCTGLIMREIEEVGRKNFEYDHDE</sequence>
<dbReference type="PANTHER" id="PTHR47072:SF4">
    <property type="entry name" value="MYB_SANT-LIKE DOMAIN-CONTAINING PROTEIN"/>
    <property type="match status" value="1"/>
</dbReference>
<accession>A0A0D0CF55</accession>
<reference evidence="2 3" key="1">
    <citation type="submission" date="2014-04" db="EMBL/GenBank/DDBJ databases">
        <authorList>
            <consortium name="DOE Joint Genome Institute"/>
            <person name="Kuo A."/>
            <person name="Kohler A."/>
            <person name="Jargeat P."/>
            <person name="Nagy L.G."/>
            <person name="Floudas D."/>
            <person name="Copeland A."/>
            <person name="Barry K.W."/>
            <person name="Cichocki N."/>
            <person name="Veneault-Fourrey C."/>
            <person name="LaButti K."/>
            <person name="Lindquist E.A."/>
            <person name="Lipzen A."/>
            <person name="Lundell T."/>
            <person name="Morin E."/>
            <person name="Murat C."/>
            <person name="Sun H."/>
            <person name="Tunlid A."/>
            <person name="Henrissat B."/>
            <person name="Grigoriev I.V."/>
            <person name="Hibbett D.S."/>
            <person name="Martin F."/>
            <person name="Nordberg H.P."/>
            <person name="Cantor M.N."/>
            <person name="Hua S.X."/>
        </authorList>
    </citation>
    <scope>NUCLEOTIDE SEQUENCE [LARGE SCALE GENOMIC DNA]</scope>
    <source>
        <strain evidence="2 3">Ve08.2h10</strain>
    </source>
</reference>
<feature type="region of interest" description="Disordered" evidence="1">
    <location>
        <begin position="76"/>
        <end position="96"/>
    </location>
</feature>
<protein>
    <submittedName>
        <fullName evidence="2">Unplaced genomic scaffold scaffold_4370, whole genome shotgun sequence</fullName>
    </submittedName>
</protein>
<feature type="region of interest" description="Disordered" evidence="1">
    <location>
        <begin position="115"/>
        <end position="138"/>
    </location>
</feature>
<organism evidence="2 3">
    <name type="scientific">Paxillus rubicundulus Ve08.2h10</name>
    <dbReference type="NCBI Taxonomy" id="930991"/>
    <lineage>
        <taxon>Eukaryota</taxon>
        <taxon>Fungi</taxon>
        <taxon>Dikarya</taxon>
        <taxon>Basidiomycota</taxon>
        <taxon>Agaricomycotina</taxon>
        <taxon>Agaricomycetes</taxon>
        <taxon>Agaricomycetidae</taxon>
        <taxon>Boletales</taxon>
        <taxon>Paxilineae</taxon>
        <taxon>Paxillaceae</taxon>
        <taxon>Paxillus</taxon>
    </lineage>
</organism>
<proteinExistence type="predicted"/>
<gene>
    <name evidence="2" type="ORF">PAXRUDRAFT_20244</name>
</gene>
<dbReference type="HOGENOM" id="CLU_063793_1_2_1"/>
<dbReference type="EMBL" id="KN829192">
    <property type="protein sequence ID" value="KIK74068.1"/>
    <property type="molecule type" value="Genomic_DNA"/>
</dbReference>
<dbReference type="OrthoDB" id="3255758at2759"/>